<dbReference type="PANTHER" id="PTHR38471:SF2">
    <property type="entry name" value="FOUR HELIX BUNDLE PROTEIN"/>
    <property type="match status" value="1"/>
</dbReference>
<name>A0A9D5K9D8_UNCW3</name>
<dbReference type="SUPFAM" id="SSF158446">
    <property type="entry name" value="IVS-encoded protein-like"/>
    <property type="match status" value="1"/>
</dbReference>
<dbReference type="EMBL" id="WJKJ01000070">
    <property type="protein sequence ID" value="MBD3364030.1"/>
    <property type="molecule type" value="Genomic_DNA"/>
</dbReference>
<dbReference type="PANTHER" id="PTHR38471">
    <property type="entry name" value="FOUR HELIX BUNDLE PROTEIN"/>
    <property type="match status" value="1"/>
</dbReference>
<dbReference type="NCBIfam" id="TIGR02436">
    <property type="entry name" value="four helix bundle protein"/>
    <property type="match status" value="1"/>
</dbReference>
<reference evidence="1" key="1">
    <citation type="submission" date="2019-11" db="EMBL/GenBank/DDBJ databases">
        <title>Microbial mats filling the niche in hypersaline microbial mats.</title>
        <authorList>
            <person name="Wong H.L."/>
            <person name="Macleod F.I."/>
            <person name="White R.A. III"/>
            <person name="Burns B.P."/>
        </authorList>
    </citation>
    <scope>NUCLEOTIDE SEQUENCE</scope>
    <source>
        <strain evidence="1">Bin_327</strain>
    </source>
</reference>
<evidence type="ECO:0000313" key="2">
    <source>
        <dbReference type="Proteomes" id="UP000630660"/>
    </source>
</evidence>
<dbReference type="AlphaFoldDB" id="A0A9D5K9D8"/>
<gene>
    <name evidence="1" type="ORF">GF359_02325</name>
</gene>
<organism evidence="1 2">
    <name type="scientific">candidate division WOR-3 bacterium</name>
    <dbReference type="NCBI Taxonomy" id="2052148"/>
    <lineage>
        <taxon>Bacteria</taxon>
        <taxon>Bacteria division WOR-3</taxon>
    </lineage>
</organism>
<dbReference type="CDD" id="cd16377">
    <property type="entry name" value="23S_rRNA_IVP_like"/>
    <property type="match status" value="1"/>
</dbReference>
<dbReference type="Proteomes" id="UP000630660">
    <property type="component" value="Unassembled WGS sequence"/>
</dbReference>
<dbReference type="Gene3D" id="1.20.1440.60">
    <property type="entry name" value="23S rRNA-intervening sequence"/>
    <property type="match status" value="1"/>
</dbReference>
<accession>A0A9D5K9D8</accession>
<evidence type="ECO:0000313" key="1">
    <source>
        <dbReference type="EMBL" id="MBD3364030.1"/>
    </source>
</evidence>
<dbReference type="InterPro" id="IPR012657">
    <property type="entry name" value="23S_rRNA-intervening_sequence"/>
</dbReference>
<proteinExistence type="predicted"/>
<sequence length="118" mass="14108">MRNIRKYDVFKKSHELALDVYRMTNKLPKQETFGLISQMRRAAYSIPMNLSEGAARETQKEFAQFVNVSLGSCEEVRYQLLLSKDLNYISQESYIQLDKRYEDVKRMLTRLYRRLRDA</sequence>
<comment type="caution">
    <text evidence="1">The sequence shown here is derived from an EMBL/GenBank/DDBJ whole genome shotgun (WGS) entry which is preliminary data.</text>
</comment>
<protein>
    <submittedName>
        <fullName evidence="1">Four helix bundle protein</fullName>
    </submittedName>
</protein>
<dbReference type="InterPro" id="IPR036583">
    <property type="entry name" value="23S_rRNA_IVS_sf"/>
</dbReference>
<dbReference type="Pfam" id="PF05635">
    <property type="entry name" value="23S_rRNA_IVP"/>
    <property type="match status" value="1"/>
</dbReference>